<organism evidence="1 2">
    <name type="scientific">Candidatus Yanofskybacteria bacterium RIFCSPHIGHO2_02_FULL_50_12</name>
    <dbReference type="NCBI Taxonomy" id="1802685"/>
    <lineage>
        <taxon>Bacteria</taxon>
        <taxon>Candidatus Yanofskyibacteriota</taxon>
    </lineage>
</organism>
<evidence type="ECO:0000313" key="2">
    <source>
        <dbReference type="Proteomes" id="UP000178117"/>
    </source>
</evidence>
<dbReference type="Proteomes" id="UP000178117">
    <property type="component" value="Unassembled WGS sequence"/>
</dbReference>
<proteinExistence type="predicted"/>
<accession>A0A1F8FWC4</accession>
<gene>
    <name evidence="1" type="ORF">A3C88_01795</name>
</gene>
<dbReference type="AlphaFoldDB" id="A0A1F8FWC4"/>
<comment type="caution">
    <text evidence="1">The sequence shown here is derived from an EMBL/GenBank/DDBJ whole genome shotgun (WGS) entry which is preliminary data.</text>
</comment>
<sequence>MNFEKPNTPEEETRSPRLRELIKLSLTETFASSVVQVKNNAIETGLSLSAQAGLIFMFLNRNISDLQTYIDLPGTDEVAFIDKRLVALILSHALVKSGSKLREYLSSHGQHQPTIEPAV</sequence>
<dbReference type="EMBL" id="MGJZ01000014">
    <property type="protein sequence ID" value="OGN17271.1"/>
    <property type="molecule type" value="Genomic_DNA"/>
</dbReference>
<name>A0A1F8FWC4_9BACT</name>
<protein>
    <submittedName>
        <fullName evidence="1">Uncharacterized protein</fullName>
    </submittedName>
</protein>
<reference evidence="1 2" key="1">
    <citation type="journal article" date="2016" name="Nat. Commun.">
        <title>Thousands of microbial genomes shed light on interconnected biogeochemical processes in an aquifer system.</title>
        <authorList>
            <person name="Anantharaman K."/>
            <person name="Brown C.T."/>
            <person name="Hug L.A."/>
            <person name="Sharon I."/>
            <person name="Castelle C.J."/>
            <person name="Probst A.J."/>
            <person name="Thomas B.C."/>
            <person name="Singh A."/>
            <person name="Wilkins M.J."/>
            <person name="Karaoz U."/>
            <person name="Brodie E.L."/>
            <person name="Williams K.H."/>
            <person name="Hubbard S.S."/>
            <person name="Banfield J.F."/>
        </authorList>
    </citation>
    <scope>NUCLEOTIDE SEQUENCE [LARGE SCALE GENOMIC DNA]</scope>
</reference>
<evidence type="ECO:0000313" key="1">
    <source>
        <dbReference type="EMBL" id="OGN17271.1"/>
    </source>
</evidence>